<keyword evidence="2" id="KW-1185">Reference proteome</keyword>
<dbReference type="Proteomes" id="UP001374893">
    <property type="component" value="Chromosome"/>
</dbReference>
<dbReference type="InterPro" id="IPR029475">
    <property type="entry name" value="DUF6807"/>
</dbReference>
<dbReference type="Pfam" id="PF14100">
    <property type="entry name" value="DUF6807"/>
    <property type="match status" value="1"/>
</dbReference>
<accession>A0ABN6H4D1</accession>
<evidence type="ECO:0000313" key="2">
    <source>
        <dbReference type="Proteomes" id="UP001374893"/>
    </source>
</evidence>
<dbReference type="EMBL" id="AP024702">
    <property type="protein sequence ID" value="BCX47452.1"/>
    <property type="molecule type" value="Genomic_DNA"/>
</dbReference>
<proteinExistence type="predicted"/>
<organism evidence="1 2">
    <name type="scientific">Haloferula helveola</name>
    <dbReference type="NCBI Taxonomy" id="490095"/>
    <lineage>
        <taxon>Bacteria</taxon>
        <taxon>Pseudomonadati</taxon>
        <taxon>Verrucomicrobiota</taxon>
        <taxon>Verrucomicrobiia</taxon>
        <taxon>Verrucomicrobiales</taxon>
        <taxon>Verrucomicrobiaceae</taxon>
        <taxon>Haloferula</taxon>
    </lineage>
</organism>
<evidence type="ECO:0000313" key="1">
    <source>
        <dbReference type="EMBL" id="BCX47452.1"/>
    </source>
</evidence>
<protein>
    <recommendedName>
        <fullName evidence="3">Methane oxygenase PmoA</fullName>
    </recommendedName>
</protein>
<reference evidence="1 2" key="1">
    <citation type="submission" date="2021-06" db="EMBL/GenBank/DDBJ databases">
        <title>Complete genome of Haloferula helveola possessing various polysaccharide degrading enzymes.</title>
        <authorList>
            <person name="Takami H."/>
            <person name="Huang C."/>
            <person name="Hamasaki K."/>
        </authorList>
    </citation>
    <scope>NUCLEOTIDE SEQUENCE [LARGE SCALE GENOMIC DNA]</scope>
    <source>
        <strain evidence="1 2">CN-1</strain>
    </source>
</reference>
<sequence>MKTHITLLCALGLGVSTTPGADKASFDDNEGSQLTIVDPAGKPVLRYEYAHKLDDAGKVTFDTAKVFHHVLGPGGEPITKGPGGKYPHHRGIFIGWNKLKHGGKSHDLWHVRNTTLKHVSFVKQEADEKSATVTSRIDWIGTEGTPVLEETRTLTTHFTDGDAYALIDFISELKAAHGAVELGGDPEHAGIHFRPSQEVVANKSAKYTFHGDDISPQKNPGLPWVAMTFEAGGKTWTVQHMSHPDNPDGSRWSAYRDYGRFGEFPVIKLADGETATLRYRFRVTEGAAPQRPKLADAYSAFAK</sequence>
<gene>
    <name evidence="1" type="ORF">HAHE_13600</name>
</gene>
<dbReference type="RefSeq" id="WP_338689670.1">
    <property type="nucleotide sequence ID" value="NZ_AP024702.1"/>
</dbReference>
<evidence type="ECO:0008006" key="3">
    <source>
        <dbReference type="Google" id="ProtNLM"/>
    </source>
</evidence>
<name>A0ABN6H4D1_9BACT</name>